<dbReference type="PANTHER" id="PTHR11002:SF76">
    <property type="entry name" value="CARBONIC ANHYDRASE"/>
    <property type="match status" value="1"/>
</dbReference>
<dbReference type="InterPro" id="IPR036874">
    <property type="entry name" value="Carbonic_anhydrase_sf"/>
</dbReference>
<comment type="function">
    <text evidence="7">Catalyzes the reversible hydration of carbon dioxide to form bicarbonate.</text>
</comment>
<evidence type="ECO:0000256" key="1">
    <source>
        <dbReference type="ARBA" id="ARBA00001947"/>
    </source>
</evidence>
<comment type="caution">
    <text evidence="9">The sequence shown here is derived from an EMBL/GenBank/DDBJ whole genome shotgun (WGS) entry which is preliminary data.</text>
</comment>
<evidence type="ECO:0000256" key="8">
    <source>
        <dbReference type="ARBA" id="ARBA00048348"/>
    </source>
</evidence>
<evidence type="ECO:0000256" key="5">
    <source>
        <dbReference type="ARBA" id="ARBA00022833"/>
    </source>
</evidence>
<evidence type="ECO:0000256" key="7">
    <source>
        <dbReference type="ARBA" id="ARBA00024993"/>
    </source>
</evidence>
<evidence type="ECO:0000256" key="6">
    <source>
        <dbReference type="ARBA" id="ARBA00023239"/>
    </source>
</evidence>
<comment type="catalytic activity">
    <reaction evidence="8">
        <text>hydrogencarbonate + H(+) = CO2 + H2O</text>
        <dbReference type="Rhea" id="RHEA:10748"/>
        <dbReference type="ChEBI" id="CHEBI:15377"/>
        <dbReference type="ChEBI" id="CHEBI:15378"/>
        <dbReference type="ChEBI" id="CHEBI:16526"/>
        <dbReference type="ChEBI" id="CHEBI:17544"/>
        <dbReference type="EC" id="4.2.1.1"/>
    </reaction>
</comment>
<organism evidence="9 10">
    <name type="scientific">Streptomyces olivaceiscleroticus</name>
    <dbReference type="NCBI Taxonomy" id="68245"/>
    <lineage>
        <taxon>Bacteria</taxon>
        <taxon>Bacillati</taxon>
        <taxon>Actinomycetota</taxon>
        <taxon>Actinomycetes</taxon>
        <taxon>Kitasatosporales</taxon>
        <taxon>Streptomycetaceae</taxon>
        <taxon>Streptomyces</taxon>
    </lineage>
</organism>
<dbReference type="SUPFAM" id="SSF53056">
    <property type="entry name" value="beta-carbonic anhydrase, cab"/>
    <property type="match status" value="1"/>
</dbReference>
<comment type="similarity">
    <text evidence="2">Belongs to the beta-class carbonic anhydrase family.</text>
</comment>
<evidence type="ECO:0000256" key="2">
    <source>
        <dbReference type="ARBA" id="ARBA00006217"/>
    </source>
</evidence>
<dbReference type="InterPro" id="IPR001765">
    <property type="entry name" value="Carbonic_anhydrase"/>
</dbReference>
<evidence type="ECO:0000313" key="10">
    <source>
        <dbReference type="Proteomes" id="UP001500909"/>
    </source>
</evidence>
<keyword evidence="4" id="KW-0479">Metal-binding</keyword>
<sequence>MQSLIENARAFSSSVAERRGDFTALADEGQRPQVLFISCSDARIVPSLITGARPGEIIELRTAGNIVPRHRSEANCAVGATLEYAVIALGVPDIVVCGHSCCDAVQDLVVGRPRPGMAMFSRWLQRAEYNPRPASVRRGVATQHHLKTQLEHLRSYPCVARRLRQRQLRLHGWFYDIASGEVLAYNSREIAFRPL</sequence>
<dbReference type="Proteomes" id="UP001500909">
    <property type="component" value="Unassembled WGS sequence"/>
</dbReference>
<dbReference type="RefSeq" id="WP_346099080.1">
    <property type="nucleotide sequence ID" value="NZ_BAAABY010000048.1"/>
</dbReference>
<dbReference type="SMART" id="SM00947">
    <property type="entry name" value="Pro_CA"/>
    <property type="match status" value="1"/>
</dbReference>
<protein>
    <recommendedName>
        <fullName evidence="3">carbonic anhydrase</fullName>
        <ecNumber evidence="3">4.2.1.1</ecNumber>
    </recommendedName>
</protein>
<dbReference type="EC" id="4.2.1.1" evidence="3"/>
<evidence type="ECO:0000256" key="3">
    <source>
        <dbReference type="ARBA" id="ARBA00012925"/>
    </source>
</evidence>
<comment type="cofactor">
    <cofactor evidence="1">
        <name>Zn(2+)</name>
        <dbReference type="ChEBI" id="CHEBI:29105"/>
    </cofactor>
</comment>
<dbReference type="Pfam" id="PF00484">
    <property type="entry name" value="Pro_CA"/>
    <property type="match status" value="1"/>
</dbReference>
<proteinExistence type="inferred from homology"/>
<accession>A0ABP3L473</accession>
<gene>
    <name evidence="9" type="ORF">GCM10010361_66060</name>
</gene>
<reference evidence="10" key="1">
    <citation type="journal article" date="2019" name="Int. J. Syst. Evol. Microbiol.">
        <title>The Global Catalogue of Microorganisms (GCM) 10K type strain sequencing project: providing services to taxonomists for standard genome sequencing and annotation.</title>
        <authorList>
            <consortium name="The Broad Institute Genomics Platform"/>
            <consortium name="The Broad Institute Genome Sequencing Center for Infectious Disease"/>
            <person name="Wu L."/>
            <person name="Ma J."/>
        </authorList>
    </citation>
    <scope>NUCLEOTIDE SEQUENCE [LARGE SCALE GENOMIC DNA]</scope>
    <source>
        <strain evidence="10">JCM 4805</strain>
    </source>
</reference>
<evidence type="ECO:0000313" key="9">
    <source>
        <dbReference type="EMBL" id="GAA0491563.1"/>
    </source>
</evidence>
<keyword evidence="10" id="KW-1185">Reference proteome</keyword>
<keyword evidence="6" id="KW-0456">Lyase</keyword>
<evidence type="ECO:0000256" key="4">
    <source>
        <dbReference type="ARBA" id="ARBA00022723"/>
    </source>
</evidence>
<dbReference type="Gene3D" id="3.40.1050.10">
    <property type="entry name" value="Carbonic anhydrase"/>
    <property type="match status" value="1"/>
</dbReference>
<keyword evidence="5" id="KW-0862">Zinc</keyword>
<dbReference type="PANTHER" id="PTHR11002">
    <property type="entry name" value="CARBONIC ANHYDRASE"/>
    <property type="match status" value="1"/>
</dbReference>
<name>A0ABP3L473_9ACTN</name>
<dbReference type="EMBL" id="BAAABY010000048">
    <property type="protein sequence ID" value="GAA0491563.1"/>
    <property type="molecule type" value="Genomic_DNA"/>
</dbReference>